<dbReference type="InterPro" id="IPR038160">
    <property type="entry name" value="6_CYS_dom_sf"/>
</dbReference>
<comment type="subcellular location">
    <subcellularLocation>
        <location evidence="1">Cell membrane</location>
    </subcellularLocation>
    <subcellularLocation>
        <location evidence="2">Cell surface</location>
    </subcellularLocation>
</comment>
<feature type="signal peptide" evidence="9">
    <location>
        <begin position="1"/>
        <end position="16"/>
    </location>
</feature>
<organism evidence="11 12">
    <name type="scientific">Babesia gibsoni</name>
    <dbReference type="NCBI Taxonomy" id="33632"/>
    <lineage>
        <taxon>Eukaryota</taxon>
        <taxon>Sar</taxon>
        <taxon>Alveolata</taxon>
        <taxon>Apicomplexa</taxon>
        <taxon>Aconoidasida</taxon>
        <taxon>Piroplasmida</taxon>
        <taxon>Babesiidae</taxon>
        <taxon>Babesia</taxon>
    </lineage>
</organism>
<evidence type="ECO:0000256" key="6">
    <source>
        <dbReference type="ARBA" id="ARBA00023157"/>
    </source>
</evidence>
<dbReference type="EMBL" id="JAVEPI010000003">
    <property type="protein sequence ID" value="KAK1442567.1"/>
    <property type="molecule type" value="Genomic_DNA"/>
</dbReference>
<keyword evidence="5" id="KW-0472">Membrane</keyword>
<gene>
    <name evidence="11" type="ORF">BgAZ_300850</name>
</gene>
<evidence type="ECO:0000256" key="4">
    <source>
        <dbReference type="ARBA" id="ARBA00022729"/>
    </source>
</evidence>
<evidence type="ECO:0000256" key="8">
    <source>
        <dbReference type="SAM" id="MobiDB-lite"/>
    </source>
</evidence>
<dbReference type="PROSITE" id="PS51701">
    <property type="entry name" value="6_CYS"/>
    <property type="match status" value="1"/>
</dbReference>
<evidence type="ECO:0000256" key="5">
    <source>
        <dbReference type="ARBA" id="ARBA00023136"/>
    </source>
</evidence>
<accession>A0AAD8LJ75</accession>
<comment type="caution">
    <text evidence="11">The sequence shown here is derived from an EMBL/GenBank/DDBJ whole genome shotgun (WGS) entry which is preliminary data.</text>
</comment>
<evidence type="ECO:0000313" key="11">
    <source>
        <dbReference type="EMBL" id="KAK1442567.1"/>
    </source>
</evidence>
<keyword evidence="3" id="KW-1003">Cell membrane</keyword>
<sequence length="1029" mass="115388">MASFFWLITLLSAVLGTVESIAWTELNVGELNAHDDSKRLVIIRLFVISGLSIKVNCPKPYVIYPRNESQAAKRDPDVFVSASGSFAVVPISKAISSLYGPPEVSFFQDERVNGMSIHYPGTGDTRNTSHANIIRTNAKHIHFLCAPPNFNVEGAISKMLIGLTIVRTNRFEPERKAMMKYLRKQNMAMAMLSVDISGMTKATHGCGSVDTPQFVNKTEVSPLTGIRSCTVDIMEHPDVGFYCDGIIKPSDCFRHIYDLDFVTEMTLTEHVDVILSRDHNWRFAHYHRKSNKYSFIGYCHCIDAETGRIKAKITIKTGTSHLCDITGMMLKHRTQPIIGNWCDVALLPGSTLTIKIPLKKYVNGAPIVKHGKLVTPDILALNSYIYPDDMESTFLNHAKIINELFPPKASNLKDYLFGDALQIDHSRKEKEGIITITYSENRPLSYPDCITGFAFIWALNASKGLSHIKDIMAVINLIPVVTHEYDTVGCEPPNSIVFPISSYHITSKQDMEINGHRTRVCQTYDVKDANVALYCPLGFKLQPEGCLWSAYDEISHSVRHWGTLVFASENWFVPTMVTMLKSYHGEVTQYSRSCSCVDSDGIEVSRMILSSYKDKYILNSAIGKEYGMTMIVPRVNIVDGGIEGKRIPEVEEIPFCIKPKQLGITLSRGTSIRIWGSGVHGYRREPLIMLGKQRTEPFMVTEYQRINEEALDLQKESQWEDYEPSNDESLLLPLNRDKYFYQHVSENGKHKLVPVEYSKVLGTSAGGFKVMRDVHKVYNDLCGEVLFKNPMSAIIVSKTNDKFIKLMYACGKLTMPHSLVDAGSNSDGDIGREEDGPADDTDVDVKHESQNVDLDAPGPSSSPTQSTSQRSSPDIFRIKETRALSVWGLIKIAVPATDPYLRGCGVTDPSEELFREDTIPMLNSAGKTIGCEVDIKYEDASFYCPLPYHTEPMNCMPTSLPRGCIPTNVSVPFRVRPPGGDRNLHFYIFQKIGIFKMGMPKLKASCRKTFECHCVTKRGIRMSTIRIHI</sequence>
<feature type="domain" description="6-Cys" evidence="10">
    <location>
        <begin position="900"/>
        <end position="1029"/>
    </location>
</feature>
<dbReference type="InterPro" id="IPR010884">
    <property type="entry name" value="6_CYS_dom"/>
</dbReference>
<dbReference type="AlphaFoldDB" id="A0AAD8LJ75"/>
<evidence type="ECO:0000256" key="9">
    <source>
        <dbReference type="SAM" id="SignalP"/>
    </source>
</evidence>
<keyword evidence="6" id="KW-1015">Disulfide bond</keyword>
<evidence type="ECO:0000256" key="3">
    <source>
        <dbReference type="ARBA" id="ARBA00022475"/>
    </source>
</evidence>
<feature type="compositionally biased region" description="Low complexity" evidence="8">
    <location>
        <begin position="859"/>
        <end position="873"/>
    </location>
</feature>
<feature type="chain" id="PRO_5042074464" description="6-Cys domain-containing protein" evidence="9">
    <location>
        <begin position="17"/>
        <end position="1029"/>
    </location>
</feature>
<proteinExistence type="predicted"/>
<protein>
    <recommendedName>
        <fullName evidence="10">6-Cys domain-containing protein</fullName>
    </recommendedName>
</protein>
<reference evidence="11" key="1">
    <citation type="submission" date="2023-08" db="EMBL/GenBank/DDBJ databases">
        <title>Draft sequence of the Babesia gibsoni genome.</title>
        <authorList>
            <person name="Yamagishi J.Y."/>
            <person name="Xuan X.X."/>
        </authorList>
    </citation>
    <scope>NUCLEOTIDE SEQUENCE</scope>
    <source>
        <strain evidence="11">Azabu</strain>
    </source>
</reference>
<keyword evidence="7" id="KW-0325">Glycoprotein</keyword>
<evidence type="ECO:0000256" key="1">
    <source>
        <dbReference type="ARBA" id="ARBA00004236"/>
    </source>
</evidence>
<dbReference type="GO" id="GO:0009986">
    <property type="term" value="C:cell surface"/>
    <property type="evidence" value="ECO:0007669"/>
    <property type="project" value="UniProtKB-SubCell"/>
</dbReference>
<keyword evidence="12" id="KW-1185">Reference proteome</keyword>
<name>A0AAD8LJ75_BABGI</name>
<evidence type="ECO:0000259" key="10">
    <source>
        <dbReference type="PROSITE" id="PS51701"/>
    </source>
</evidence>
<dbReference type="GO" id="GO:0005886">
    <property type="term" value="C:plasma membrane"/>
    <property type="evidence" value="ECO:0007669"/>
    <property type="project" value="UniProtKB-SubCell"/>
</dbReference>
<dbReference type="Gene3D" id="2.60.40.2860">
    <property type="match status" value="2"/>
</dbReference>
<evidence type="ECO:0000256" key="2">
    <source>
        <dbReference type="ARBA" id="ARBA00004241"/>
    </source>
</evidence>
<evidence type="ECO:0000256" key="7">
    <source>
        <dbReference type="ARBA" id="ARBA00023180"/>
    </source>
</evidence>
<evidence type="ECO:0000313" key="12">
    <source>
        <dbReference type="Proteomes" id="UP001230268"/>
    </source>
</evidence>
<keyword evidence="4 9" id="KW-0732">Signal</keyword>
<feature type="region of interest" description="Disordered" evidence="8">
    <location>
        <begin position="824"/>
        <end position="875"/>
    </location>
</feature>
<dbReference type="Proteomes" id="UP001230268">
    <property type="component" value="Unassembled WGS sequence"/>
</dbReference>